<evidence type="ECO:0000313" key="1">
    <source>
        <dbReference type="Proteomes" id="UP000887540"/>
    </source>
</evidence>
<keyword evidence="1" id="KW-1185">Reference proteome</keyword>
<name>A0A914CLR8_9BILA</name>
<dbReference type="GO" id="GO:0003676">
    <property type="term" value="F:nucleic acid binding"/>
    <property type="evidence" value="ECO:0007669"/>
    <property type="project" value="InterPro"/>
</dbReference>
<sequence>MVSPSCLLFGRKEERGVQRQMKPKGVMVWAGVGYETKAPLIFVKSGVKIDTDVYREDILEPVEEWALDHYGTDTEGN</sequence>
<accession>A0A914CLR8</accession>
<dbReference type="Proteomes" id="UP000887540">
    <property type="component" value="Unplaced"/>
</dbReference>
<dbReference type="WBParaSite" id="ACRNAN_scaffold12031.g29868.t1">
    <property type="protein sequence ID" value="ACRNAN_scaffold12031.g29868.t1"/>
    <property type="gene ID" value="ACRNAN_scaffold12031.g29868"/>
</dbReference>
<proteinExistence type="predicted"/>
<dbReference type="AlphaFoldDB" id="A0A914CLR8"/>
<evidence type="ECO:0000313" key="2">
    <source>
        <dbReference type="WBParaSite" id="ACRNAN_scaffold12031.g29868.t1"/>
    </source>
</evidence>
<organism evidence="1 2">
    <name type="scientific">Acrobeloides nanus</name>
    <dbReference type="NCBI Taxonomy" id="290746"/>
    <lineage>
        <taxon>Eukaryota</taxon>
        <taxon>Metazoa</taxon>
        <taxon>Ecdysozoa</taxon>
        <taxon>Nematoda</taxon>
        <taxon>Chromadorea</taxon>
        <taxon>Rhabditida</taxon>
        <taxon>Tylenchina</taxon>
        <taxon>Cephalobomorpha</taxon>
        <taxon>Cephaloboidea</taxon>
        <taxon>Cephalobidae</taxon>
        <taxon>Acrobeloides</taxon>
    </lineage>
</organism>
<dbReference type="InterPro" id="IPR036397">
    <property type="entry name" value="RNaseH_sf"/>
</dbReference>
<protein>
    <submittedName>
        <fullName evidence="2">Uncharacterized protein</fullName>
    </submittedName>
</protein>
<dbReference type="Gene3D" id="3.30.420.10">
    <property type="entry name" value="Ribonuclease H-like superfamily/Ribonuclease H"/>
    <property type="match status" value="1"/>
</dbReference>
<reference evidence="2" key="1">
    <citation type="submission" date="2022-11" db="UniProtKB">
        <authorList>
            <consortium name="WormBaseParasite"/>
        </authorList>
    </citation>
    <scope>IDENTIFICATION</scope>
</reference>